<dbReference type="SUPFAM" id="SSF53474">
    <property type="entry name" value="alpha/beta-Hydrolases"/>
    <property type="match status" value="1"/>
</dbReference>
<keyword evidence="2" id="KW-0378">Hydrolase</keyword>
<feature type="domain" description="AB hydrolase-1" evidence="1">
    <location>
        <begin position="23"/>
        <end position="255"/>
    </location>
</feature>
<dbReference type="InterPro" id="IPR000073">
    <property type="entry name" value="AB_hydrolase_1"/>
</dbReference>
<gene>
    <name evidence="2" type="ORF">SAMN05421684_3795</name>
</gene>
<dbReference type="STRING" id="137265.SAMN05421684_3795"/>
<evidence type="ECO:0000313" key="2">
    <source>
        <dbReference type="EMBL" id="SDZ24598.1"/>
    </source>
</evidence>
<evidence type="ECO:0000259" key="1">
    <source>
        <dbReference type="Pfam" id="PF12697"/>
    </source>
</evidence>
<proteinExistence type="predicted"/>
<accession>A0A1H3RHA5</accession>
<dbReference type="GO" id="GO:0016787">
    <property type="term" value="F:hydrolase activity"/>
    <property type="evidence" value="ECO:0007669"/>
    <property type="project" value="UniProtKB-KW"/>
</dbReference>
<dbReference type="EMBL" id="FNQB01000002">
    <property type="protein sequence ID" value="SDZ24598.1"/>
    <property type="molecule type" value="Genomic_DNA"/>
</dbReference>
<dbReference type="PANTHER" id="PTHR43194">
    <property type="entry name" value="HYDROLASE ALPHA/BETA FOLD FAMILY"/>
    <property type="match status" value="1"/>
</dbReference>
<organism evidence="2 3">
    <name type="scientific">Asanoa ishikariensis</name>
    <dbReference type="NCBI Taxonomy" id="137265"/>
    <lineage>
        <taxon>Bacteria</taxon>
        <taxon>Bacillati</taxon>
        <taxon>Actinomycetota</taxon>
        <taxon>Actinomycetes</taxon>
        <taxon>Micromonosporales</taxon>
        <taxon>Micromonosporaceae</taxon>
        <taxon>Asanoa</taxon>
    </lineage>
</organism>
<protein>
    <submittedName>
        <fullName evidence="2">Lysophospholipase, alpha-beta hydrolase superfamily</fullName>
    </submittedName>
</protein>
<dbReference type="OrthoDB" id="63519at2"/>
<evidence type="ECO:0000313" key="3">
    <source>
        <dbReference type="Proteomes" id="UP000199632"/>
    </source>
</evidence>
<dbReference type="InterPro" id="IPR050228">
    <property type="entry name" value="Carboxylesterase_BioH"/>
</dbReference>
<name>A0A1H3RHA5_9ACTN</name>
<dbReference type="Gene3D" id="3.40.50.1820">
    <property type="entry name" value="alpha/beta hydrolase"/>
    <property type="match status" value="1"/>
</dbReference>
<dbReference type="AlphaFoldDB" id="A0A1H3RHA5"/>
<dbReference type="Pfam" id="PF12697">
    <property type="entry name" value="Abhydrolase_6"/>
    <property type="match status" value="1"/>
</dbReference>
<dbReference type="Proteomes" id="UP000199632">
    <property type="component" value="Unassembled WGS sequence"/>
</dbReference>
<dbReference type="PANTHER" id="PTHR43194:SF2">
    <property type="entry name" value="PEROXISOMAL MEMBRANE PROTEIN LPX1"/>
    <property type="match status" value="1"/>
</dbReference>
<dbReference type="InterPro" id="IPR029058">
    <property type="entry name" value="AB_hydrolase_fold"/>
</dbReference>
<sequence>MERVTTFDGATIALHSTGTGPGIVVVHGGGVTIDVYRRFAAALADRFTVHLYNRRGRADACARVLPYTFEQEVDDLSAVLAHTGAVNVVGHSGGGFIALSAALRLPIERLALYDAAISIDGSFPAAWLPAARAAAGAGDLPRAMALTAGGINTHQATSRLPLPVQVAMCRLFLRTPIGRMMGDLLPMTLDESALIAAADGSADRWAGVTASVLLACGAKGPRYYVAADDALAAALPHARALEIPGCGHDGINRAPAHLVEVFADFFAIPAPRPSGEPVL</sequence>
<reference evidence="3" key="1">
    <citation type="submission" date="2016-10" db="EMBL/GenBank/DDBJ databases">
        <authorList>
            <person name="Varghese N."/>
            <person name="Submissions S."/>
        </authorList>
    </citation>
    <scope>NUCLEOTIDE SEQUENCE [LARGE SCALE GENOMIC DNA]</scope>
    <source>
        <strain evidence="3">DSM 44718</strain>
    </source>
</reference>
<keyword evidence="3" id="KW-1185">Reference proteome</keyword>
<dbReference type="RefSeq" id="WP_090793899.1">
    <property type="nucleotide sequence ID" value="NZ_BOND01000022.1"/>
</dbReference>